<evidence type="ECO:0000313" key="3">
    <source>
        <dbReference type="EMBL" id="CAH1265708.1"/>
    </source>
</evidence>
<dbReference type="EMBL" id="OV696690">
    <property type="protein sequence ID" value="CAH1265708.1"/>
    <property type="molecule type" value="Genomic_DNA"/>
</dbReference>
<keyword evidence="2" id="KW-0732">Signal</keyword>
<dbReference type="AlphaFoldDB" id="A0A8K0ETG1"/>
<feature type="region of interest" description="Disordered" evidence="1">
    <location>
        <begin position="76"/>
        <end position="95"/>
    </location>
</feature>
<gene>
    <name evidence="3" type="primary">Hypp3230</name>
    <name evidence="3" type="ORF">BLAG_LOCUS19604</name>
</gene>
<sequence>MLPAISFSLVFLLASSAEGRSLTGCLFSDGRVYPPGEFSPARCTRCTCMTTQVSPGRNTYLPICVSTCDPDARDTVTIPTTGDPPTTTPQTTIPWTTTFPWTTTTSNLPCWAYLRFTCPDLDCQGHGSVPHDYANCRCGYCLCPTEANSRPWSCDSPTTIPTTTIPFTWPTTATTTPMLPCRDYLRFTCPTLNCPDAIPNDYANCVCGYCPNGPATTVPTTIPTTAPTTTPPFLTTTTTSHYGCWHHGWKFTCPYYKPCVDATPDDYANCRCGQCPNGPNCYAWDGTIISAGEAVEVDGATCQCNEWFGSSHFADCDFGALTG</sequence>
<evidence type="ECO:0000313" key="4">
    <source>
        <dbReference type="Proteomes" id="UP000838412"/>
    </source>
</evidence>
<evidence type="ECO:0000256" key="1">
    <source>
        <dbReference type="SAM" id="MobiDB-lite"/>
    </source>
</evidence>
<protein>
    <submittedName>
        <fullName evidence="3">Hypp3230 protein</fullName>
    </submittedName>
</protein>
<dbReference type="Proteomes" id="UP000838412">
    <property type="component" value="Chromosome 5"/>
</dbReference>
<proteinExistence type="predicted"/>
<accession>A0A8K0ETG1</accession>
<evidence type="ECO:0000256" key="2">
    <source>
        <dbReference type="SAM" id="SignalP"/>
    </source>
</evidence>
<name>A0A8K0ETG1_BRALA</name>
<organism evidence="3 4">
    <name type="scientific">Branchiostoma lanceolatum</name>
    <name type="common">Common lancelet</name>
    <name type="synonym">Amphioxus lanceolatum</name>
    <dbReference type="NCBI Taxonomy" id="7740"/>
    <lineage>
        <taxon>Eukaryota</taxon>
        <taxon>Metazoa</taxon>
        <taxon>Chordata</taxon>
        <taxon>Cephalochordata</taxon>
        <taxon>Leptocardii</taxon>
        <taxon>Amphioxiformes</taxon>
        <taxon>Branchiostomatidae</taxon>
        <taxon>Branchiostoma</taxon>
    </lineage>
</organism>
<feature type="chain" id="PRO_5035472141" evidence="2">
    <location>
        <begin position="20"/>
        <end position="323"/>
    </location>
</feature>
<reference evidence="3" key="1">
    <citation type="submission" date="2022-01" db="EMBL/GenBank/DDBJ databases">
        <authorList>
            <person name="Braso-Vives M."/>
        </authorList>
    </citation>
    <scope>NUCLEOTIDE SEQUENCE</scope>
</reference>
<feature type="signal peptide" evidence="2">
    <location>
        <begin position="1"/>
        <end position="19"/>
    </location>
</feature>
<dbReference type="OrthoDB" id="6143289at2759"/>
<keyword evidence="4" id="KW-1185">Reference proteome</keyword>